<dbReference type="Proteomes" id="UP000585474">
    <property type="component" value="Unassembled WGS sequence"/>
</dbReference>
<feature type="region of interest" description="Disordered" evidence="1">
    <location>
        <begin position="1"/>
        <end position="32"/>
    </location>
</feature>
<dbReference type="EMBL" id="BJWL01000025">
    <property type="protein sequence ID" value="GFZ16137.1"/>
    <property type="molecule type" value="Genomic_DNA"/>
</dbReference>
<proteinExistence type="predicted"/>
<reference evidence="2 3" key="1">
    <citation type="submission" date="2019-07" db="EMBL/GenBank/DDBJ databases">
        <title>De Novo Assembly of kiwifruit Actinidia rufa.</title>
        <authorList>
            <person name="Sugita-Konishi S."/>
            <person name="Sato K."/>
            <person name="Mori E."/>
            <person name="Abe Y."/>
            <person name="Kisaki G."/>
            <person name="Hamano K."/>
            <person name="Suezawa K."/>
            <person name="Otani M."/>
            <person name="Fukuda T."/>
            <person name="Manabe T."/>
            <person name="Gomi K."/>
            <person name="Tabuchi M."/>
            <person name="Akimitsu K."/>
            <person name="Kataoka I."/>
        </authorList>
    </citation>
    <scope>NUCLEOTIDE SEQUENCE [LARGE SCALE GENOMIC DNA]</scope>
    <source>
        <strain evidence="3">cv. Fuchu</strain>
    </source>
</reference>
<name>A0A7J0GZ72_9ERIC</name>
<evidence type="ECO:0000313" key="3">
    <source>
        <dbReference type="Proteomes" id="UP000585474"/>
    </source>
</evidence>
<feature type="compositionally biased region" description="Polar residues" evidence="1">
    <location>
        <begin position="7"/>
        <end position="25"/>
    </location>
</feature>
<feature type="compositionally biased region" description="Polar residues" evidence="1">
    <location>
        <begin position="116"/>
        <end position="128"/>
    </location>
</feature>
<accession>A0A7J0GZ72</accession>
<dbReference type="AlphaFoldDB" id="A0A7J0GZ72"/>
<protein>
    <submittedName>
        <fullName evidence="2">Uncharacterized protein</fullName>
    </submittedName>
</protein>
<sequence length="256" mass="28545">MPEPQVQAPTNQNLSKRPKNKSVSAGENFKPRKIRVICSDPYATDSSDDELTERPYGPKRMVQEITLCDLGRAKTPETYSSCDDSNINGEKSPEEEEGFVQNPESKLEFKARATVSDKSLNRSSMTESNPEDNHPAVSEDSVSLLPHKSPSSVLELDSPASTSLINAEKYSETVKDFGVETNFDENEVPMVEEPLGLDLGVELDLDSMFMDDFGLLLDDFCSLDDFQIHGFDDNEPTDLPDFDFDLGNEELSCWID</sequence>
<comment type="caution">
    <text evidence="2">The sequence shown here is derived from an EMBL/GenBank/DDBJ whole genome shotgun (WGS) entry which is preliminary data.</text>
</comment>
<keyword evidence="3" id="KW-1185">Reference proteome</keyword>
<feature type="compositionally biased region" description="Polar residues" evidence="1">
    <location>
        <begin position="77"/>
        <end position="89"/>
    </location>
</feature>
<evidence type="ECO:0000313" key="2">
    <source>
        <dbReference type="EMBL" id="GFZ16137.1"/>
    </source>
</evidence>
<gene>
    <name evidence="2" type="ORF">Acr_25g0005460</name>
</gene>
<feature type="region of interest" description="Disordered" evidence="1">
    <location>
        <begin position="72"/>
        <end position="158"/>
    </location>
</feature>
<dbReference type="OrthoDB" id="1917565at2759"/>
<evidence type="ECO:0000256" key="1">
    <source>
        <dbReference type="SAM" id="MobiDB-lite"/>
    </source>
</evidence>
<organism evidence="2 3">
    <name type="scientific">Actinidia rufa</name>
    <dbReference type="NCBI Taxonomy" id="165716"/>
    <lineage>
        <taxon>Eukaryota</taxon>
        <taxon>Viridiplantae</taxon>
        <taxon>Streptophyta</taxon>
        <taxon>Embryophyta</taxon>
        <taxon>Tracheophyta</taxon>
        <taxon>Spermatophyta</taxon>
        <taxon>Magnoliopsida</taxon>
        <taxon>eudicotyledons</taxon>
        <taxon>Gunneridae</taxon>
        <taxon>Pentapetalae</taxon>
        <taxon>asterids</taxon>
        <taxon>Ericales</taxon>
        <taxon>Actinidiaceae</taxon>
        <taxon>Actinidia</taxon>
    </lineage>
</organism>